<dbReference type="Pfam" id="PF10102">
    <property type="entry name" value="DUF2341"/>
    <property type="match status" value="1"/>
</dbReference>
<accession>A0A133VLG7</accession>
<evidence type="ECO:0000313" key="6">
    <source>
        <dbReference type="Proteomes" id="UP000070504"/>
    </source>
</evidence>
<gene>
    <name evidence="5" type="ORF">AKJ54_00435</name>
</gene>
<dbReference type="InterPro" id="IPR006558">
    <property type="entry name" value="LamG-like"/>
</dbReference>
<dbReference type="EMBL" id="LHYH01000006">
    <property type="protein sequence ID" value="KXB07306.1"/>
    <property type="molecule type" value="Genomic_DNA"/>
</dbReference>
<evidence type="ECO:0000256" key="1">
    <source>
        <dbReference type="ARBA" id="ARBA00022729"/>
    </source>
</evidence>
<feature type="compositionally biased region" description="Polar residues" evidence="3">
    <location>
        <begin position="604"/>
        <end position="622"/>
    </location>
</feature>
<name>A0A133VLG7_9EURY</name>
<dbReference type="SUPFAM" id="SSF49899">
    <property type="entry name" value="Concanavalin A-like lectins/glucanases"/>
    <property type="match status" value="1"/>
</dbReference>
<dbReference type="Gene3D" id="2.60.40.10">
    <property type="entry name" value="Immunoglobulins"/>
    <property type="match status" value="1"/>
</dbReference>
<dbReference type="AlphaFoldDB" id="A0A133VLG7"/>
<evidence type="ECO:0000256" key="2">
    <source>
        <dbReference type="ARBA" id="ARBA00023157"/>
    </source>
</evidence>
<dbReference type="InterPro" id="IPR013783">
    <property type="entry name" value="Ig-like_fold"/>
</dbReference>
<keyword evidence="6" id="KW-1185">Reference proteome</keyword>
<proteinExistence type="predicted"/>
<dbReference type="InterPro" id="IPR003961">
    <property type="entry name" value="FN3_dom"/>
</dbReference>
<reference evidence="5 6" key="1">
    <citation type="journal article" date="2016" name="Sci. Rep.">
        <title>Metabolic traits of an uncultured archaeal lineage -MSBL1- from brine pools of the Red Sea.</title>
        <authorList>
            <person name="Mwirichia R."/>
            <person name="Alam I."/>
            <person name="Rashid M."/>
            <person name="Vinu M."/>
            <person name="Ba-Alawi W."/>
            <person name="Anthony Kamau A."/>
            <person name="Kamanda Ngugi D."/>
            <person name="Goker M."/>
            <person name="Klenk H.P."/>
            <person name="Bajic V."/>
            <person name="Stingl U."/>
        </authorList>
    </citation>
    <scope>NUCLEOTIDE SEQUENCE [LARGE SCALE GENOMIC DNA]</scope>
    <source>
        <strain evidence="5">SCGC-AAA382K21</strain>
    </source>
</reference>
<dbReference type="InterPro" id="IPR036116">
    <property type="entry name" value="FN3_sf"/>
</dbReference>
<dbReference type="Gene3D" id="2.60.120.200">
    <property type="match status" value="1"/>
</dbReference>
<dbReference type="InterPro" id="IPR018765">
    <property type="entry name" value="DUF2341"/>
</dbReference>
<organism evidence="5 6">
    <name type="scientific">candidate division MSBL1 archaeon SCGC-AAA382K21</name>
    <dbReference type="NCBI Taxonomy" id="1698283"/>
    <lineage>
        <taxon>Archaea</taxon>
        <taxon>Methanobacteriati</taxon>
        <taxon>Methanobacteriota</taxon>
        <taxon>candidate division MSBL1</taxon>
    </lineage>
</organism>
<dbReference type="InterPro" id="IPR013320">
    <property type="entry name" value="ConA-like_dom_sf"/>
</dbReference>
<dbReference type="PATRIC" id="fig|1698283.3.peg.234"/>
<dbReference type="SMART" id="SM00560">
    <property type="entry name" value="LamGL"/>
    <property type="match status" value="1"/>
</dbReference>
<evidence type="ECO:0000256" key="3">
    <source>
        <dbReference type="SAM" id="MobiDB-lite"/>
    </source>
</evidence>
<feature type="region of interest" description="Disordered" evidence="3">
    <location>
        <begin position="602"/>
        <end position="623"/>
    </location>
</feature>
<sequence length="637" mass="69676">MRDRGQVFTFDMLLALIMAMTILVSSGQALKIANEQTTEYVSWYSLERVTNDSADILVRNTGTPGDWYQDSSSLEIPGFASIGESVESTVPNLINPSRVLKFKEIVDNWDPSDPACQAIMDFFGGTDNFEVSFYNGENKVLSIQIDNKSGAENSLEVASTKRLCWVKDVRTDENSMQIPAGGENAYFKKITIDHTQVETDIDNYVLLLSLSDSDLASEAEDDGSDIFFKDNTDTNLLDHEIEEFDGNTGELAAWIRIPRLSLTEDTEIYMHYGNPSASPGENSERVWVNDYALVQHLNETPSGSGGTHYDSTSNNNDGSTQNGVTTDSSGNIDGADTFDGSNDYIEIPSDTSLNNITGEVTVSAWINLDSSASDYKIFGTQNGSSGGFKLGAYQDKLEFEIRDSGNSPYLNRSVSGGTSLSSNRWYFVSGVYDDSNDWLGTYVDGSLDRGMSTVGVLSSTTGISTIGREPFTSDYYWHGEIDEARVSSVARTSEWIVTRYRNESNPSSFYDVGPENLIISDNTAPSAPGGLTAIVVTPFQINLNWDDNPESDLSHYTVYRSTSSGFTCDDDTFVTDTASSEFSDLGLSGKTTYYYKVKAVDASGNESPPSSETNATTGSSPLSEIIGPVTIQVRLWR</sequence>
<keyword evidence="2" id="KW-1015">Disulfide bond</keyword>
<dbReference type="SMART" id="SM00060">
    <property type="entry name" value="FN3"/>
    <property type="match status" value="1"/>
</dbReference>
<dbReference type="Pfam" id="PF00041">
    <property type="entry name" value="fn3"/>
    <property type="match status" value="1"/>
</dbReference>
<dbReference type="CDD" id="cd00063">
    <property type="entry name" value="FN3"/>
    <property type="match status" value="1"/>
</dbReference>
<comment type="caution">
    <text evidence="5">The sequence shown here is derived from an EMBL/GenBank/DDBJ whole genome shotgun (WGS) entry which is preliminary data.</text>
</comment>
<feature type="compositionally biased region" description="Polar residues" evidence="3">
    <location>
        <begin position="309"/>
        <end position="331"/>
    </location>
</feature>
<feature type="region of interest" description="Disordered" evidence="3">
    <location>
        <begin position="298"/>
        <end position="337"/>
    </location>
</feature>
<evidence type="ECO:0000313" key="5">
    <source>
        <dbReference type="EMBL" id="KXB07306.1"/>
    </source>
</evidence>
<feature type="domain" description="Fibronectin type-III" evidence="4">
    <location>
        <begin position="527"/>
        <end position="620"/>
    </location>
</feature>
<dbReference type="PROSITE" id="PS50853">
    <property type="entry name" value="FN3"/>
    <property type="match status" value="1"/>
</dbReference>
<dbReference type="SUPFAM" id="SSF49265">
    <property type="entry name" value="Fibronectin type III"/>
    <property type="match status" value="1"/>
</dbReference>
<evidence type="ECO:0000259" key="4">
    <source>
        <dbReference type="PROSITE" id="PS50853"/>
    </source>
</evidence>
<dbReference type="Proteomes" id="UP000070504">
    <property type="component" value="Unassembled WGS sequence"/>
</dbReference>
<protein>
    <recommendedName>
        <fullName evidence="4">Fibronectin type-III domain-containing protein</fullName>
    </recommendedName>
</protein>
<keyword evidence="1" id="KW-0732">Signal</keyword>
<dbReference type="Pfam" id="PF13385">
    <property type="entry name" value="Laminin_G_3"/>
    <property type="match status" value="1"/>
</dbReference>